<reference evidence="1" key="1">
    <citation type="submission" date="2020-12" db="EMBL/GenBank/DDBJ databases">
        <title>GES Beta-lactamases isolated from hospital effluents in Brazil.</title>
        <authorList>
            <person name="Conte D."/>
            <person name="Mesa D."/>
            <person name="Palmeiro J.K."/>
            <person name="Dalla-Costa L.M."/>
        </authorList>
    </citation>
    <scope>NUCLEOTIDE SEQUENCE [LARGE SCALE GENOMIC DNA]</scope>
    <source>
        <strain evidence="1">Aero21</strain>
    </source>
</reference>
<dbReference type="SUPFAM" id="SSF55874">
    <property type="entry name" value="ATPase domain of HSP90 chaperone/DNA topoisomerase II/histidine kinase"/>
    <property type="match status" value="1"/>
</dbReference>
<sequence length="91" mass="10319">METVRDVTIKTGIEPSFLVETLTTDIELTDALFDLIDNSIDAARDKILSEHNVKFDDYGLPADYSSYKIILRFTENSITVKDNCSGFNEKH</sequence>
<keyword evidence="1" id="KW-0547">Nucleotide-binding</keyword>
<dbReference type="AlphaFoldDB" id="A0A7T4C387"/>
<keyword evidence="1" id="KW-0067">ATP-binding</keyword>
<dbReference type="GO" id="GO:0005524">
    <property type="term" value="F:ATP binding"/>
    <property type="evidence" value="ECO:0007669"/>
    <property type="project" value="UniProtKB-KW"/>
</dbReference>
<organism evidence="1">
    <name type="scientific">Aeromonas caviae</name>
    <name type="common">Aeromonas punctata</name>
    <dbReference type="NCBI Taxonomy" id="648"/>
    <lineage>
        <taxon>Bacteria</taxon>
        <taxon>Pseudomonadati</taxon>
        <taxon>Pseudomonadota</taxon>
        <taxon>Gammaproteobacteria</taxon>
        <taxon>Aeromonadales</taxon>
        <taxon>Aeromonadaceae</taxon>
        <taxon>Aeromonas</taxon>
    </lineage>
</organism>
<proteinExistence type="predicted"/>
<gene>
    <name evidence="1" type="ORF">JC965_24665</name>
</gene>
<protein>
    <submittedName>
        <fullName evidence="1">ATP-binding protein</fullName>
    </submittedName>
</protein>
<accession>A0A7T4C387</accession>
<evidence type="ECO:0000313" key="1">
    <source>
        <dbReference type="EMBL" id="QQA60913.1"/>
    </source>
</evidence>
<name>A0A7T4C387_AERCA</name>
<dbReference type="InterPro" id="IPR036890">
    <property type="entry name" value="HATPase_C_sf"/>
</dbReference>
<dbReference type="EMBL" id="CP065937">
    <property type="protein sequence ID" value="QQA60913.1"/>
    <property type="molecule type" value="Genomic_DNA"/>
</dbReference>